<organism evidence="7 8">
    <name type="scientific">Natronolimnobius baerhuensis</name>
    <dbReference type="NCBI Taxonomy" id="253108"/>
    <lineage>
        <taxon>Archaea</taxon>
        <taxon>Methanobacteriati</taxon>
        <taxon>Methanobacteriota</taxon>
        <taxon>Stenosarchaea group</taxon>
        <taxon>Halobacteria</taxon>
        <taxon>Halobacteriales</taxon>
        <taxon>Natrialbaceae</taxon>
        <taxon>Natronolimnobius</taxon>
    </lineage>
</organism>
<comment type="similarity">
    <text evidence="1 5">Belongs to the TCP-1 chaperonin family.</text>
</comment>
<dbReference type="InterPro" id="IPR054827">
    <property type="entry name" value="thermosome_alpha"/>
</dbReference>
<dbReference type="Gene3D" id="3.30.260.10">
    <property type="entry name" value="TCP-1-like chaperonin intermediate domain"/>
    <property type="match status" value="1"/>
</dbReference>
<gene>
    <name evidence="7" type="ORF">B2G88_09220</name>
</gene>
<dbReference type="PANTHER" id="PTHR11353">
    <property type="entry name" value="CHAPERONIN"/>
    <property type="match status" value="1"/>
</dbReference>
<dbReference type="GO" id="GO:0016887">
    <property type="term" value="F:ATP hydrolysis activity"/>
    <property type="evidence" value="ECO:0007669"/>
    <property type="project" value="InterPro"/>
</dbReference>
<dbReference type="RefSeq" id="WP_087714602.1">
    <property type="nucleotide sequence ID" value="NZ_MWPH01000002.1"/>
</dbReference>
<dbReference type="Gene3D" id="3.50.7.10">
    <property type="entry name" value="GroEL"/>
    <property type="match status" value="1"/>
</dbReference>
<dbReference type="InterPro" id="IPR027413">
    <property type="entry name" value="GROEL-like_equatorial_sf"/>
</dbReference>
<keyword evidence="2 5" id="KW-0547">Nucleotide-binding</keyword>
<dbReference type="PROSITE" id="PS00995">
    <property type="entry name" value="TCP1_3"/>
    <property type="match status" value="1"/>
</dbReference>
<keyword evidence="4 5" id="KW-0143">Chaperone</keyword>
<dbReference type="OrthoDB" id="9362at2157"/>
<comment type="caution">
    <text evidence="7">The sequence shown here is derived from an EMBL/GenBank/DDBJ whole genome shotgun (WGS) entry which is preliminary data.</text>
</comment>
<dbReference type="SUPFAM" id="SSF54849">
    <property type="entry name" value="GroEL-intermediate domain like"/>
    <property type="match status" value="1"/>
</dbReference>
<dbReference type="SUPFAM" id="SSF52029">
    <property type="entry name" value="GroEL apical domain-like"/>
    <property type="match status" value="1"/>
</dbReference>
<dbReference type="GO" id="GO:0140662">
    <property type="term" value="F:ATP-dependent protein folding chaperone"/>
    <property type="evidence" value="ECO:0007669"/>
    <property type="project" value="InterPro"/>
</dbReference>
<name>A0A202E9C6_9EURY</name>
<dbReference type="NCBIfam" id="NF041082">
    <property type="entry name" value="thermosome_alpha"/>
    <property type="match status" value="1"/>
</dbReference>
<proteinExistence type="inferred from homology"/>
<dbReference type="EMBL" id="MWPH01000002">
    <property type="protein sequence ID" value="OVE84570.1"/>
    <property type="molecule type" value="Genomic_DNA"/>
</dbReference>
<dbReference type="Gene3D" id="1.10.560.10">
    <property type="entry name" value="GroEL-like equatorial domain"/>
    <property type="match status" value="1"/>
</dbReference>
<dbReference type="InterPro" id="IPR002423">
    <property type="entry name" value="Cpn60/GroEL/TCP-1"/>
</dbReference>
<dbReference type="GO" id="GO:0051082">
    <property type="term" value="F:unfolded protein binding"/>
    <property type="evidence" value="ECO:0007669"/>
    <property type="project" value="InterPro"/>
</dbReference>
<evidence type="ECO:0000256" key="3">
    <source>
        <dbReference type="ARBA" id="ARBA00022840"/>
    </source>
</evidence>
<evidence type="ECO:0000256" key="1">
    <source>
        <dbReference type="ARBA" id="ARBA00008020"/>
    </source>
</evidence>
<keyword evidence="8" id="KW-1185">Reference proteome</keyword>
<evidence type="ECO:0000256" key="2">
    <source>
        <dbReference type="ARBA" id="ARBA00022741"/>
    </source>
</evidence>
<dbReference type="Proteomes" id="UP000196084">
    <property type="component" value="Unassembled WGS sequence"/>
</dbReference>
<dbReference type="InterPro" id="IPR017998">
    <property type="entry name" value="Chaperone_TCP-1"/>
</dbReference>
<feature type="region of interest" description="Disordered" evidence="6">
    <location>
        <begin position="1"/>
        <end position="20"/>
    </location>
</feature>
<dbReference type="InterPro" id="IPR027410">
    <property type="entry name" value="TCP-1-like_intermed_sf"/>
</dbReference>
<evidence type="ECO:0000313" key="7">
    <source>
        <dbReference type="EMBL" id="OVE84570.1"/>
    </source>
</evidence>
<dbReference type="NCBIfam" id="NF041083">
    <property type="entry name" value="thermosome_beta"/>
    <property type="match status" value="1"/>
</dbReference>
<dbReference type="Pfam" id="PF00118">
    <property type="entry name" value="Cpn60_TCP1"/>
    <property type="match status" value="1"/>
</dbReference>
<dbReference type="PROSITE" id="PS00751">
    <property type="entry name" value="TCP1_2"/>
    <property type="match status" value="1"/>
</dbReference>
<dbReference type="GO" id="GO:0005524">
    <property type="term" value="F:ATP binding"/>
    <property type="evidence" value="ECO:0007669"/>
    <property type="project" value="UniProtKB-KW"/>
</dbReference>
<evidence type="ECO:0000256" key="6">
    <source>
        <dbReference type="SAM" id="MobiDB-lite"/>
    </source>
</evidence>
<evidence type="ECO:0000256" key="4">
    <source>
        <dbReference type="ARBA" id="ARBA00023186"/>
    </source>
</evidence>
<keyword evidence="3 5" id="KW-0067">ATP-binding</keyword>
<dbReference type="PRINTS" id="PR00304">
    <property type="entry name" value="TCOMPLEXTCP1"/>
</dbReference>
<dbReference type="InterPro" id="IPR027409">
    <property type="entry name" value="GroEL-like_apical_dom_sf"/>
</dbReference>
<evidence type="ECO:0000313" key="8">
    <source>
        <dbReference type="Proteomes" id="UP000196084"/>
    </source>
</evidence>
<dbReference type="SUPFAM" id="SSF48592">
    <property type="entry name" value="GroEL equatorial domain-like"/>
    <property type="match status" value="1"/>
</dbReference>
<accession>A0A202E9C6</accession>
<evidence type="ECO:0000256" key="5">
    <source>
        <dbReference type="RuleBase" id="RU004187"/>
    </source>
</evidence>
<sequence>MFIMSEDSQRTQGRDAQSSNIMAGKAVAESVRTTLGPRGMDKMLVDSSGEVVITNDGATILEEMDIEHPAAQMIVEVADSQEEEVGDGTTTAAVIAGNLLGEAEDLIEQDVHATTIVEGYHEASEIALEAIAEQVQEAEVDDDVLKQVAESSMTGKGTGGLTAESLAETVVEAVRHVESDDGVARDNITVHTQIGASSNATELVPGIIVDEDPAHDAMPSDVEDASIAVLDVELGVRTGDVDAEYAIDSIDQLNAAIDAEESEVRGYAETIAESGADVVFTSDDVDDRISSFLANEGILVLENLSNSDAGKIASATGARRVGALDDLEEDDFGAADRVGAENYGDDDLAFIEGGAAADAVTVFVRGGTEHVVDELERAIGDALDVAATALESGEVVPGAGATEIAIADQIRQEAAGIEGRKQLAVTAFADALDVVPRTLAANTGKDPIDALVDLRSAHESEGRAGLITSGEEVTIDDPFEYGVVDPADVKREAIESATEAATMIVRIDDVIAAE</sequence>
<dbReference type="InterPro" id="IPR002194">
    <property type="entry name" value="Chaperonin_TCP-1_CS"/>
</dbReference>
<protein>
    <submittedName>
        <fullName evidence="7">Thermosome subunit</fullName>
    </submittedName>
</protein>
<reference evidence="7 8" key="1">
    <citation type="submission" date="2017-02" db="EMBL/GenBank/DDBJ databases">
        <title>Natronthermophilus aegyptiacus gen. nov.,sp. nov., an aerobic, extremely halophilic alkalithermophilic archaeon isolated from the athalassohaline Wadi An Natrun, Egypt.</title>
        <authorList>
            <person name="Zhao B."/>
        </authorList>
    </citation>
    <scope>NUCLEOTIDE SEQUENCE [LARGE SCALE GENOMIC DNA]</scope>
    <source>
        <strain evidence="7 8">CGMCC 1.3597</strain>
    </source>
</reference>
<dbReference type="AlphaFoldDB" id="A0A202E9C6"/>
<dbReference type="InterPro" id="IPR053374">
    <property type="entry name" value="TCP-1_chaperonin"/>
</dbReference>
<dbReference type="PROSITE" id="PS00750">
    <property type="entry name" value="TCP1_1"/>
    <property type="match status" value="1"/>
</dbReference>